<evidence type="ECO:0000313" key="3">
    <source>
        <dbReference type="Proteomes" id="UP000284841"/>
    </source>
</evidence>
<protein>
    <submittedName>
        <fullName evidence="2">Uncharacterized protein</fullName>
    </submittedName>
</protein>
<proteinExistence type="predicted"/>
<feature type="transmembrane region" description="Helical" evidence="1">
    <location>
        <begin position="58"/>
        <end position="82"/>
    </location>
</feature>
<gene>
    <name evidence="2" type="ORF">DW099_17350</name>
</gene>
<dbReference type="AlphaFoldDB" id="A0A415DW69"/>
<keyword evidence="3" id="KW-1185">Reference proteome</keyword>
<dbReference type="Proteomes" id="UP000284841">
    <property type="component" value="Unassembled WGS sequence"/>
</dbReference>
<dbReference type="EMBL" id="QRMS01000006">
    <property type="protein sequence ID" value="RHJ84736.1"/>
    <property type="molecule type" value="Genomic_DNA"/>
</dbReference>
<keyword evidence="1" id="KW-1133">Transmembrane helix</keyword>
<name>A0A415DW69_9FIRM</name>
<accession>A0A415DW69</accession>
<evidence type="ECO:0000313" key="2">
    <source>
        <dbReference type="EMBL" id="RHJ84736.1"/>
    </source>
</evidence>
<evidence type="ECO:0000256" key="1">
    <source>
        <dbReference type="SAM" id="Phobius"/>
    </source>
</evidence>
<organism evidence="2 3">
    <name type="scientific">Emergencia timonensis</name>
    <dbReference type="NCBI Taxonomy" id="1776384"/>
    <lineage>
        <taxon>Bacteria</taxon>
        <taxon>Bacillati</taxon>
        <taxon>Bacillota</taxon>
        <taxon>Clostridia</taxon>
        <taxon>Peptostreptococcales</taxon>
        <taxon>Anaerovoracaceae</taxon>
        <taxon>Emergencia</taxon>
    </lineage>
</organism>
<sequence length="85" mass="9938">MREKNLTGFKGIYPFTHQAPVNIIPYNSLYGNFYSMNPMFAKGVAQVNLKKTRMKAEIWTWAVFCAIMPCFFRNEGVSIYFMRLP</sequence>
<reference evidence="2 3" key="1">
    <citation type="submission" date="2018-08" db="EMBL/GenBank/DDBJ databases">
        <title>A genome reference for cultivated species of the human gut microbiota.</title>
        <authorList>
            <person name="Zou Y."/>
            <person name="Xue W."/>
            <person name="Luo G."/>
        </authorList>
    </citation>
    <scope>NUCLEOTIDE SEQUENCE [LARGE SCALE GENOMIC DNA]</scope>
    <source>
        <strain evidence="2 3">AM07-24</strain>
    </source>
</reference>
<keyword evidence="1" id="KW-0812">Transmembrane</keyword>
<comment type="caution">
    <text evidence="2">The sequence shown here is derived from an EMBL/GenBank/DDBJ whole genome shotgun (WGS) entry which is preliminary data.</text>
</comment>
<keyword evidence="1" id="KW-0472">Membrane</keyword>